<protein>
    <submittedName>
        <fullName evidence="2">Antibiotic biosynthesis monooxygenase</fullName>
    </submittedName>
</protein>
<evidence type="ECO:0000313" key="3">
    <source>
        <dbReference type="Proteomes" id="UP000295301"/>
    </source>
</evidence>
<dbReference type="Gene3D" id="3.30.70.100">
    <property type="match status" value="1"/>
</dbReference>
<feature type="domain" description="ABM" evidence="1">
    <location>
        <begin position="2"/>
        <end position="99"/>
    </location>
</feature>
<organism evidence="2 3">
    <name type="scientific">Antarcticimicrobium luteum</name>
    <dbReference type="NCBI Taxonomy" id="2547397"/>
    <lineage>
        <taxon>Bacteria</taxon>
        <taxon>Pseudomonadati</taxon>
        <taxon>Pseudomonadota</taxon>
        <taxon>Alphaproteobacteria</taxon>
        <taxon>Rhodobacterales</taxon>
        <taxon>Paracoccaceae</taxon>
        <taxon>Antarcticimicrobium</taxon>
    </lineage>
</organism>
<evidence type="ECO:0000259" key="1">
    <source>
        <dbReference type="PROSITE" id="PS51725"/>
    </source>
</evidence>
<reference evidence="2 3" key="1">
    <citation type="submission" date="2019-03" db="EMBL/GenBank/DDBJ databases">
        <title>Ruegeria lutea sp. nov., a novel strain, isolated from marine sediment, the Masan Bay, South Korea.</title>
        <authorList>
            <person name="Kim J."/>
            <person name="Kim D.-Y."/>
            <person name="Lee S.-S."/>
        </authorList>
    </citation>
    <scope>NUCLEOTIDE SEQUENCE [LARGE SCALE GENOMIC DNA]</scope>
    <source>
        <strain evidence="2 3">318-1</strain>
    </source>
</reference>
<dbReference type="AlphaFoldDB" id="A0A4V3ASJ6"/>
<dbReference type="InterPro" id="IPR007138">
    <property type="entry name" value="ABM_dom"/>
</dbReference>
<dbReference type="PROSITE" id="PS51725">
    <property type="entry name" value="ABM"/>
    <property type="match status" value="1"/>
</dbReference>
<name>A0A4V3ASJ6_9RHOB</name>
<keyword evidence="2" id="KW-0503">Monooxygenase</keyword>
<dbReference type="PANTHER" id="PTHR33336:SF15">
    <property type="entry name" value="ABM DOMAIN-CONTAINING PROTEIN"/>
    <property type="match status" value="1"/>
</dbReference>
<dbReference type="SUPFAM" id="SSF54909">
    <property type="entry name" value="Dimeric alpha+beta barrel"/>
    <property type="match status" value="1"/>
</dbReference>
<keyword evidence="2" id="KW-0560">Oxidoreductase</keyword>
<proteinExistence type="predicted"/>
<accession>A0A4V3ASJ6</accession>
<comment type="caution">
    <text evidence="2">The sequence shown here is derived from an EMBL/GenBank/DDBJ whole genome shotgun (WGS) entry which is preliminary data.</text>
</comment>
<dbReference type="Proteomes" id="UP000295301">
    <property type="component" value="Unassembled WGS sequence"/>
</dbReference>
<evidence type="ECO:0000313" key="2">
    <source>
        <dbReference type="EMBL" id="TDK50821.1"/>
    </source>
</evidence>
<gene>
    <name evidence="2" type="ORF">E1832_05405</name>
</gene>
<dbReference type="InterPro" id="IPR050744">
    <property type="entry name" value="AI-2_Isomerase_LsrG"/>
</dbReference>
<dbReference type="Pfam" id="PF03992">
    <property type="entry name" value="ABM"/>
    <property type="match status" value="1"/>
</dbReference>
<dbReference type="GO" id="GO:0004497">
    <property type="term" value="F:monooxygenase activity"/>
    <property type="evidence" value="ECO:0007669"/>
    <property type="project" value="UniProtKB-KW"/>
</dbReference>
<dbReference type="RefSeq" id="WP_133358713.1">
    <property type="nucleotide sequence ID" value="NZ_SMUV01000053.1"/>
</dbReference>
<dbReference type="InterPro" id="IPR011008">
    <property type="entry name" value="Dimeric_a/b-barrel"/>
</dbReference>
<dbReference type="OrthoDB" id="287932at2"/>
<sequence>MLIVTGTFEVDPSQIEGAKLAMITMMQATRAEPGCLTYDFSQQVEVPHRFRVYEEWEDAASLDAHRLTPHMAAYRATMGQASVGARALWLIEAGEKTALG</sequence>
<keyword evidence="3" id="KW-1185">Reference proteome</keyword>
<dbReference type="EMBL" id="SMUV01000053">
    <property type="protein sequence ID" value="TDK50821.1"/>
    <property type="molecule type" value="Genomic_DNA"/>
</dbReference>
<dbReference type="PANTHER" id="PTHR33336">
    <property type="entry name" value="QUINOL MONOOXYGENASE YGIN-RELATED"/>
    <property type="match status" value="1"/>
</dbReference>